<keyword evidence="4" id="KW-0805">Transcription regulation</keyword>
<evidence type="ECO:0000256" key="2">
    <source>
        <dbReference type="ARBA" id="ARBA00010386"/>
    </source>
</evidence>
<keyword evidence="6" id="KW-0508">mRNA splicing</keyword>
<name>A0ABD0XYQ8_9HEMI</name>
<keyword evidence="5" id="KW-0804">Transcription</keyword>
<evidence type="ECO:0000256" key="6">
    <source>
        <dbReference type="ARBA" id="ARBA00023187"/>
    </source>
</evidence>
<comment type="caution">
    <text evidence="10">The sequence shown here is derived from an EMBL/GenBank/DDBJ whole genome shotgun (WGS) entry which is preliminary data.</text>
</comment>
<evidence type="ECO:0000256" key="7">
    <source>
        <dbReference type="ARBA" id="ARBA00023242"/>
    </source>
</evidence>
<sequence length="121" mass="14483">MFGALLGTLQKFRQEENKLKEKEEKRAQVERKLEEAAQREKEEAKRTRQELFLSRRQQQLEIKRLEYKLIRLKQLKEWESTKVHLTNFIQTKAAPKIFFLPKVHNSKSEELLANTRSTISS</sequence>
<evidence type="ECO:0000256" key="3">
    <source>
        <dbReference type="ARBA" id="ARBA00022664"/>
    </source>
</evidence>
<comment type="similarity">
    <text evidence="2">Belongs to the pinin family.</text>
</comment>
<evidence type="ECO:0000256" key="4">
    <source>
        <dbReference type="ARBA" id="ARBA00023015"/>
    </source>
</evidence>
<dbReference type="PANTHER" id="PTHR12707:SF0">
    <property type="entry name" value="PININ"/>
    <property type="match status" value="1"/>
</dbReference>
<dbReference type="InterPro" id="IPR039853">
    <property type="entry name" value="Pinin"/>
</dbReference>
<evidence type="ECO:0000256" key="1">
    <source>
        <dbReference type="ARBA" id="ARBA00004123"/>
    </source>
</evidence>
<dbReference type="GO" id="GO:0005634">
    <property type="term" value="C:nucleus"/>
    <property type="evidence" value="ECO:0007669"/>
    <property type="project" value="UniProtKB-SubCell"/>
</dbReference>
<protein>
    <recommendedName>
        <fullName evidence="9">Pinin/SDK/MemA protein domain-containing protein</fullName>
    </recommendedName>
</protein>
<keyword evidence="3" id="KW-0507">mRNA processing</keyword>
<organism evidence="10 11">
    <name type="scientific">Ranatra chinensis</name>
    <dbReference type="NCBI Taxonomy" id="642074"/>
    <lineage>
        <taxon>Eukaryota</taxon>
        <taxon>Metazoa</taxon>
        <taxon>Ecdysozoa</taxon>
        <taxon>Arthropoda</taxon>
        <taxon>Hexapoda</taxon>
        <taxon>Insecta</taxon>
        <taxon>Pterygota</taxon>
        <taxon>Neoptera</taxon>
        <taxon>Paraneoptera</taxon>
        <taxon>Hemiptera</taxon>
        <taxon>Heteroptera</taxon>
        <taxon>Panheteroptera</taxon>
        <taxon>Nepomorpha</taxon>
        <taxon>Nepidae</taxon>
        <taxon>Ranatrinae</taxon>
        <taxon>Ranatra</taxon>
    </lineage>
</organism>
<dbReference type="EMBL" id="JBFDAA010000017">
    <property type="protein sequence ID" value="KAL1116379.1"/>
    <property type="molecule type" value="Genomic_DNA"/>
</dbReference>
<evidence type="ECO:0000259" key="9">
    <source>
        <dbReference type="Pfam" id="PF04696"/>
    </source>
</evidence>
<proteinExistence type="inferred from homology"/>
<dbReference type="AlphaFoldDB" id="A0ABD0XYQ8"/>
<gene>
    <name evidence="10" type="ORF">AAG570_004853</name>
</gene>
<dbReference type="GO" id="GO:0008380">
    <property type="term" value="P:RNA splicing"/>
    <property type="evidence" value="ECO:0007669"/>
    <property type="project" value="UniProtKB-KW"/>
</dbReference>
<dbReference type="GO" id="GO:0006397">
    <property type="term" value="P:mRNA processing"/>
    <property type="evidence" value="ECO:0007669"/>
    <property type="project" value="UniProtKB-KW"/>
</dbReference>
<keyword evidence="11" id="KW-1185">Reference proteome</keyword>
<dbReference type="Proteomes" id="UP001558652">
    <property type="component" value="Unassembled WGS sequence"/>
</dbReference>
<evidence type="ECO:0000313" key="10">
    <source>
        <dbReference type="EMBL" id="KAL1116379.1"/>
    </source>
</evidence>
<dbReference type="PANTHER" id="PTHR12707">
    <property type="entry name" value="PINN"/>
    <property type="match status" value="1"/>
</dbReference>
<dbReference type="Pfam" id="PF04696">
    <property type="entry name" value="Pinin_SDK_memA"/>
    <property type="match status" value="1"/>
</dbReference>
<evidence type="ECO:0000313" key="11">
    <source>
        <dbReference type="Proteomes" id="UP001558652"/>
    </source>
</evidence>
<dbReference type="InterPro" id="IPR006786">
    <property type="entry name" value="Pinin_SDK_MemA"/>
</dbReference>
<feature type="domain" description="Pinin/SDK/MemA protein" evidence="9">
    <location>
        <begin position="1"/>
        <end position="116"/>
    </location>
</feature>
<accession>A0ABD0XYQ8</accession>
<comment type="subcellular location">
    <subcellularLocation>
        <location evidence="1">Nucleus</location>
    </subcellularLocation>
</comment>
<evidence type="ECO:0000256" key="5">
    <source>
        <dbReference type="ARBA" id="ARBA00023163"/>
    </source>
</evidence>
<keyword evidence="8" id="KW-0175">Coiled coil</keyword>
<feature type="coiled-coil region" evidence="8">
    <location>
        <begin position="5"/>
        <end position="75"/>
    </location>
</feature>
<reference evidence="10 11" key="1">
    <citation type="submission" date="2024-07" db="EMBL/GenBank/DDBJ databases">
        <title>Chromosome-level genome assembly of the water stick insect Ranatra chinensis (Heteroptera: Nepidae).</title>
        <authorList>
            <person name="Liu X."/>
        </authorList>
    </citation>
    <scope>NUCLEOTIDE SEQUENCE [LARGE SCALE GENOMIC DNA]</scope>
    <source>
        <strain evidence="10">Cailab_2021Rc</strain>
        <tissue evidence="10">Muscle</tissue>
    </source>
</reference>
<keyword evidence="7" id="KW-0539">Nucleus</keyword>
<evidence type="ECO:0000256" key="8">
    <source>
        <dbReference type="SAM" id="Coils"/>
    </source>
</evidence>